<evidence type="ECO:0000256" key="2">
    <source>
        <dbReference type="ARBA" id="ARBA00004922"/>
    </source>
</evidence>
<dbReference type="UniPathway" id="UPA00378"/>
<dbReference type="InterPro" id="IPR007873">
    <property type="entry name" value="Glycosyltransferase_ALG3"/>
</dbReference>
<evidence type="ECO:0000256" key="8">
    <source>
        <dbReference type="ARBA" id="ARBA00022824"/>
    </source>
</evidence>
<evidence type="ECO:0000256" key="5">
    <source>
        <dbReference type="ARBA" id="ARBA00022676"/>
    </source>
</evidence>
<keyword evidence="9 14" id="KW-1133">Transmembrane helix</keyword>
<feature type="transmembrane region" description="Helical" evidence="14">
    <location>
        <begin position="216"/>
        <end position="237"/>
    </location>
</feature>
<sequence length="424" mass="47622">MDHHDRVPTFSRHAILKAVTRLLFDRAYFWHLAALVFIGDTALTALIIRFVSFTEIDWETYMIQAHIADKSELNYANITGPTGPAVYPAGHLYIHRSLYHLTSGGTNVQLAQHLYGALYIALLVLTAAIYRRTDSTPNWLTLLFPLSKRLHSIFVLRLFNDCWSVLAVHVAVLAYQTRGRENLAGVLFSIALSIKMSALLYLPGILVVLFKRVGPLRTAAHVGLIALIQVFVGWSYLSTYPKQYLHASFDFSRVFLYQWTVNWRLVDEEVFLSPIWAKGLLLGHLIALVLFAIFRWCGGVDGVIALLRRGLRRPDQPTALLPVTANHVTVILFTSNLVGILFARSLHYQFYSWYALQIPFLAWKTPYPIPVKLALSAAIEYAWNVFPSTPLSSGILLGANVALLGGLWLSSGAGYALRQQQKTD</sequence>
<dbReference type="GO" id="GO:0005789">
    <property type="term" value="C:endoplasmic reticulum membrane"/>
    <property type="evidence" value="ECO:0007669"/>
    <property type="project" value="UniProtKB-SubCell"/>
</dbReference>
<keyword evidence="6 14" id="KW-0808">Transferase</keyword>
<feature type="transmembrane region" description="Helical" evidence="14">
    <location>
        <begin position="319"/>
        <end position="343"/>
    </location>
</feature>
<accession>A0A5C3R311</accession>
<keyword evidence="16" id="KW-1185">Reference proteome</keyword>
<organism evidence="15 16">
    <name type="scientific">Pterulicium gracile</name>
    <dbReference type="NCBI Taxonomy" id="1884261"/>
    <lineage>
        <taxon>Eukaryota</taxon>
        <taxon>Fungi</taxon>
        <taxon>Dikarya</taxon>
        <taxon>Basidiomycota</taxon>
        <taxon>Agaricomycotina</taxon>
        <taxon>Agaricomycetes</taxon>
        <taxon>Agaricomycetidae</taxon>
        <taxon>Agaricales</taxon>
        <taxon>Pleurotineae</taxon>
        <taxon>Pterulaceae</taxon>
        <taxon>Pterulicium</taxon>
    </lineage>
</organism>
<dbReference type="AlphaFoldDB" id="A0A5C3R311"/>
<feature type="transmembrane region" description="Helical" evidence="14">
    <location>
        <begin position="281"/>
        <end position="307"/>
    </location>
</feature>
<feature type="transmembrane region" description="Helical" evidence="14">
    <location>
        <begin position="113"/>
        <end position="130"/>
    </location>
</feature>
<evidence type="ECO:0000256" key="13">
    <source>
        <dbReference type="ARBA" id="ARBA00093457"/>
    </source>
</evidence>
<reference evidence="15 16" key="1">
    <citation type="journal article" date="2019" name="Nat. Ecol. Evol.">
        <title>Megaphylogeny resolves global patterns of mushroom evolution.</title>
        <authorList>
            <person name="Varga T."/>
            <person name="Krizsan K."/>
            <person name="Foldi C."/>
            <person name="Dima B."/>
            <person name="Sanchez-Garcia M."/>
            <person name="Sanchez-Ramirez S."/>
            <person name="Szollosi G.J."/>
            <person name="Szarkandi J.G."/>
            <person name="Papp V."/>
            <person name="Albert L."/>
            <person name="Andreopoulos W."/>
            <person name="Angelini C."/>
            <person name="Antonin V."/>
            <person name="Barry K.W."/>
            <person name="Bougher N.L."/>
            <person name="Buchanan P."/>
            <person name="Buyck B."/>
            <person name="Bense V."/>
            <person name="Catcheside P."/>
            <person name="Chovatia M."/>
            <person name="Cooper J."/>
            <person name="Damon W."/>
            <person name="Desjardin D."/>
            <person name="Finy P."/>
            <person name="Geml J."/>
            <person name="Haridas S."/>
            <person name="Hughes K."/>
            <person name="Justo A."/>
            <person name="Karasinski D."/>
            <person name="Kautmanova I."/>
            <person name="Kiss B."/>
            <person name="Kocsube S."/>
            <person name="Kotiranta H."/>
            <person name="LaButti K.M."/>
            <person name="Lechner B.E."/>
            <person name="Liimatainen K."/>
            <person name="Lipzen A."/>
            <person name="Lukacs Z."/>
            <person name="Mihaltcheva S."/>
            <person name="Morgado L.N."/>
            <person name="Niskanen T."/>
            <person name="Noordeloos M.E."/>
            <person name="Ohm R.A."/>
            <person name="Ortiz-Santana B."/>
            <person name="Ovrebo C."/>
            <person name="Racz N."/>
            <person name="Riley R."/>
            <person name="Savchenko A."/>
            <person name="Shiryaev A."/>
            <person name="Soop K."/>
            <person name="Spirin V."/>
            <person name="Szebenyi C."/>
            <person name="Tomsovsky M."/>
            <person name="Tulloss R.E."/>
            <person name="Uehling J."/>
            <person name="Grigoriev I.V."/>
            <person name="Vagvolgyi C."/>
            <person name="Papp T."/>
            <person name="Martin F.M."/>
            <person name="Miettinen O."/>
            <person name="Hibbett D.S."/>
            <person name="Nagy L.G."/>
        </authorList>
    </citation>
    <scope>NUCLEOTIDE SEQUENCE [LARGE SCALE GENOMIC DNA]</scope>
    <source>
        <strain evidence="15 16">CBS 309.79</strain>
    </source>
</reference>
<dbReference type="EC" id="2.4.1.258" evidence="3 14"/>
<evidence type="ECO:0000256" key="12">
    <source>
        <dbReference type="ARBA" id="ARBA00049506"/>
    </source>
</evidence>
<proteinExistence type="inferred from homology"/>
<gene>
    <name evidence="15" type="ORF">BDV98DRAFT_599417</name>
</gene>
<feature type="transmembrane region" description="Helical" evidence="14">
    <location>
        <begin position="28"/>
        <end position="48"/>
    </location>
</feature>
<dbReference type="Proteomes" id="UP000305067">
    <property type="component" value="Unassembled WGS sequence"/>
</dbReference>
<evidence type="ECO:0000256" key="9">
    <source>
        <dbReference type="ARBA" id="ARBA00022989"/>
    </source>
</evidence>
<dbReference type="PANTHER" id="PTHR12646">
    <property type="entry name" value="NOT56 - RELATED"/>
    <property type="match status" value="1"/>
</dbReference>
<comment type="similarity">
    <text evidence="13">Belongs to the glycosyltransferase ALG3 family.</text>
</comment>
<comment type="subcellular location">
    <subcellularLocation>
        <location evidence="1 14">Endoplasmic reticulum membrane</location>
        <topology evidence="1 14">Multi-pass membrane protein</topology>
    </subcellularLocation>
</comment>
<evidence type="ECO:0000313" key="15">
    <source>
        <dbReference type="EMBL" id="TFL07079.1"/>
    </source>
</evidence>
<evidence type="ECO:0000256" key="6">
    <source>
        <dbReference type="ARBA" id="ARBA00022679"/>
    </source>
</evidence>
<dbReference type="EMBL" id="ML178814">
    <property type="protein sequence ID" value="TFL07079.1"/>
    <property type="molecule type" value="Genomic_DNA"/>
</dbReference>
<keyword evidence="7 14" id="KW-0812">Transmembrane</keyword>
<evidence type="ECO:0000256" key="14">
    <source>
        <dbReference type="RuleBase" id="RU364047"/>
    </source>
</evidence>
<comment type="catalytic activity">
    <reaction evidence="12 14">
        <text>an alpha-D-Man-(1-&gt;2)-alpha-D-Man-(1-&gt;2)-alpha-D-Man-(1-&gt;3)-[alpha-D-Man-(1-&gt;6)]-beta-D-Man-(1-&gt;4)-beta-D-GlcNAc-(1-&gt;4)-alpha-D-GlcNAc-diphospho-di-trans,poly-cis-dolichol + a di-trans,poly-cis-dolichyl beta-D-mannosyl phosphate = an alpha-D-Man-(1-&gt;2)-alpha-D-Man-(1-&gt;2)-alpha-D-Man-(1-&gt;3)-[alpha-D-Man-(1-&gt;3)-alpha-D-Man-(1-&gt;6)]-beta-D-Man-(1-&gt;4)-beta-D-GlcNAc-(1-&gt;4)-alpha-D-GlcNAc-diphospho-di-trans,poly-cis-dolichol + a di-trans,poly-cis-dolichyl phosphate + H(+)</text>
        <dbReference type="Rhea" id="RHEA:29527"/>
        <dbReference type="Rhea" id="RHEA-COMP:19498"/>
        <dbReference type="Rhea" id="RHEA-COMP:19501"/>
        <dbReference type="Rhea" id="RHEA-COMP:19516"/>
        <dbReference type="Rhea" id="RHEA-COMP:19517"/>
        <dbReference type="ChEBI" id="CHEBI:15378"/>
        <dbReference type="ChEBI" id="CHEBI:57683"/>
        <dbReference type="ChEBI" id="CHEBI:58211"/>
        <dbReference type="ChEBI" id="CHEBI:132515"/>
        <dbReference type="ChEBI" id="CHEBI:132516"/>
        <dbReference type="EC" id="2.4.1.258"/>
    </reaction>
    <physiologicalReaction direction="left-to-right" evidence="12 14">
        <dbReference type="Rhea" id="RHEA:29528"/>
    </physiologicalReaction>
</comment>
<evidence type="ECO:0000256" key="3">
    <source>
        <dbReference type="ARBA" id="ARBA00011964"/>
    </source>
</evidence>
<protein>
    <recommendedName>
        <fullName evidence="4 14">Dol-P-Man:Man(5)GlcNAc(2)-PP-Dol alpha-1,3-mannosyltransferase</fullName>
        <ecNumber evidence="3 14">2.4.1.258</ecNumber>
    </recommendedName>
    <alternativeName>
        <fullName evidence="14">Dol-P-Man-dependent alpha(1-3)-mannosyltransferase</fullName>
    </alternativeName>
</protein>
<evidence type="ECO:0000313" key="16">
    <source>
        <dbReference type="Proteomes" id="UP000305067"/>
    </source>
</evidence>
<dbReference type="Pfam" id="PF05208">
    <property type="entry name" value="ALG3"/>
    <property type="match status" value="1"/>
</dbReference>
<keyword evidence="8 14" id="KW-0256">Endoplasmic reticulum</keyword>
<feature type="transmembrane region" description="Helical" evidence="14">
    <location>
        <begin position="395"/>
        <end position="417"/>
    </location>
</feature>
<feature type="transmembrane region" description="Helical" evidence="14">
    <location>
        <begin position="186"/>
        <end position="210"/>
    </location>
</feature>
<feature type="transmembrane region" description="Helical" evidence="14">
    <location>
        <begin position="150"/>
        <end position="174"/>
    </location>
</feature>
<keyword evidence="10 14" id="KW-0472">Membrane</keyword>
<dbReference type="STRING" id="1884261.A0A5C3R311"/>
<dbReference type="GO" id="GO:0052925">
    <property type="term" value="F:dol-P-Man:Man(5)GlcNAc(2)-PP-Dol alpha-1,3-mannosyltransferase activity"/>
    <property type="evidence" value="ECO:0007669"/>
    <property type="project" value="UniProtKB-EC"/>
</dbReference>
<evidence type="ECO:0000256" key="11">
    <source>
        <dbReference type="ARBA" id="ARBA00044743"/>
    </source>
</evidence>
<comment type="function">
    <text evidence="11 14">Dol-P-Man:Man(5)GlcNAc(2)-PP-Dol alpha-1,3-mannosyltransferase that operates in the biosynthetic pathway of dolichol-linked oligosaccharides, the glycan precursors employed in protein asparagine (N)-glycosylation. The assembly of dolichol-linked oligosaccharides begins on the cytosolic side of the endoplasmic reticulum membrane and finishes in its lumen. The sequential addition of sugars to dolichol pyrophosphate produces dolichol-linked oligosaccharides containing fourteen sugars, including two GlcNAcs, nine mannoses and three glucoses. Once assembled, the oligosaccharide is transferred from the lipid to nascent proteins by oligosaccharyltransferases. In the lumen of the endoplasmic reticulum, adds the first dolichyl beta-D-mannosyl phosphate derived mannose in an alpha-1,3 linkage to Man(5)GlcNAc(2)-PP-dolichol to produce Man(6)GlcNAc(2)-PP-dolichol.</text>
</comment>
<keyword evidence="5 14" id="KW-0328">Glycosyltransferase</keyword>
<comment type="pathway">
    <text evidence="2 14">Protein modification; protein glycosylation.</text>
</comment>
<evidence type="ECO:0000256" key="1">
    <source>
        <dbReference type="ARBA" id="ARBA00004477"/>
    </source>
</evidence>
<name>A0A5C3R311_9AGAR</name>
<evidence type="ECO:0000256" key="10">
    <source>
        <dbReference type="ARBA" id="ARBA00023136"/>
    </source>
</evidence>
<evidence type="ECO:0000256" key="4">
    <source>
        <dbReference type="ARBA" id="ARBA00015561"/>
    </source>
</evidence>
<dbReference type="OrthoDB" id="20028at2759"/>
<dbReference type="PANTHER" id="PTHR12646:SF0">
    <property type="entry name" value="DOL-P-MAN:MAN(5)GLCNAC(2)-PP-DOL ALPHA-1,3-MANNOSYLTRANSFERASE"/>
    <property type="match status" value="1"/>
</dbReference>
<evidence type="ECO:0000256" key="7">
    <source>
        <dbReference type="ARBA" id="ARBA00022692"/>
    </source>
</evidence>